<evidence type="ECO:0000313" key="4">
    <source>
        <dbReference type="Proteomes" id="UP000027265"/>
    </source>
</evidence>
<feature type="region of interest" description="Disordered" evidence="2">
    <location>
        <begin position="190"/>
        <end position="228"/>
    </location>
</feature>
<dbReference type="EMBL" id="KL197736">
    <property type="protein sequence ID" value="KDQ53077.1"/>
    <property type="molecule type" value="Genomic_DNA"/>
</dbReference>
<accession>A0A067PP51</accession>
<dbReference type="InParanoid" id="A0A067PP51"/>
<name>A0A067PP51_9AGAM</name>
<protein>
    <submittedName>
        <fullName evidence="3">Uncharacterized protein</fullName>
    </submittedName>
</protein>
<keyword evidence="1" id="KW-0175">Coiled coil</keyword>
<reference evidence="4" key="1">
    <citation type="journal article" date="2014" name="Proc. Natl. Acad. Sci. U.S.A.">
        <title>Extensive sampling of basidiomycete genomes demonstrates inadequacy of the white-rot/brown-rot paradigm for wood decay fungi.</title>
        <authorList>
            <person name="Riley R."/>
            <person name="Salamov A.A."/>
            <person name="Brown D.W."/>
            <person name="Nagy L.G."/>
            <person name="Floudas D."/>
            <person name="Held B.W."/>
            <person name="Levasseur A."/>
            <person name="Lombard V."/>
            <person name="Morin E."/>
            <person name="Otillar R."/>
            <person name="Lindquist E.A."/>
            <person name="Sun H."/>
            <person name="LaButti K.M."/>
            <person name="Schmutz J."/>
            <person name="Jabbour D."/>
            <person name="Luo H."/>
            <person name="Baker S.E."/>
            <person name="Pisabarro A.G."/>
            <person name="Walton J.D."/>
            <person name="Blanchette R.A."/>
            <person name="Henrissat B."/>
            <person name="Martin F."/>
            <person name="Cullen D."/>
            <person name="Hibbett D.S."/>
            <person name="Grigoriev I.V."/>
        </authorList>
    </citation>
    <scope>NUCLEOTIDE SEQUENCE [LARGE SCALE GENOMIC DNA]</scope>
    <source>
        <strain evidence="4">MUCL 33604</strain>
    </source>
</reference>
<dbReference type="Proteomes" id="UP000027265">
    <property type="component" value="Unassembled WGS sequence"/>
</dbReference>
<gene>
    <name evidence="3" type="ORF">JAAARDRAFT_197855</name>
</gene>
<feature type="coiled-coil region" evidence="1">
    <location>
        <begin position="520"/>
        <end position="547"/>
    </location>
</feature>
<evidence type="ECO:0000313" key="3">
    <source>
        <dbReference type="EMBL" id="KDQ53077.1"/>
    </source>
</evidence>
<evidence type="ECO:0000256" key="2">
    <source>
        <dbReference type="SAM" id="MobiDB-lite"/>
    </source>
</evidence>
<dbReference type="AlphaFoldDB" id="A0A067PP51"/>
<sequence length="548" mass="58808">MDVDSEVQPLATQQSRLTFARRTVVKALSPTIDVPASSSLPESQLRFAWRTIVKSVSTPPPSVPQQAVPAQLPPPAPTTAAVSSEIATNSHPTFARRTIVKCNLIAAPPSLTLEVVPAQPVPKSQPTFTRRTVVTQVANPPLPLAIVGVIPAQPVPVPQIDAPKSEVSQQSQPTFSRRVVVKLPVIVEVPEAPPPPPHTNQDVNPPARMDVDNTGNTVSSEENPPRTAPITFARRKVANLPHVRTPAPNNAVPGTTDEAMEAILPTPRAPTPSNGTPSVDDSRPPTSSPAPPPPKTHRPHMIFVESAEAGGAPSTSSRSPLEFTPIDQYKLLPPSVSPQSVVPDWLGTGSPRAVAMYYDQAQPSSTSVQNPTFCQIDASGSSPPPPVDLDEMMSKFTNLHRLPDSHVAKSVQTIPHVLIPASEDKGATTKPSEGITAALIDKITQTPQMDDRPSDPSIDASNIAGPSMPAANVPNEESVWQLPPRPGWTFPGDYPSCSRLHLHDAHKRVILEATQDMHLLSRIARSLEELTSKINNLRELIWELEDGQ</sequence>
<organism evidence="3 4">
    <name type="scientific">Jaapia argillacea MUCL 33604</name>
    <dbReference type="NCBI Taxonomy" id="933084"/>
    <lineage>
        <taxon>Eukaryota</taxon>
        <taxon>Fungi</taxon>
        <taxon>Dikarya</taxon>
        <taxon>Basidiomycota</taxon>
        <taxon>Agaricomycotina</taxon>
        <taxon>Agaricomycetes</taxon>
        <taxon>Agaricomycetidae</taxon>
        <taxon>Jaapiales</taxon>
        <taxon>Jaapiaceae</taxon>
        <taxon>Jaapia</taxon>
    </lineage>
</organism>
<feature type="region of interest" description="Disordered" evidence="2">
    <location>
        <begin position="265"/>
        <end position="299"/>
    </location>
</feature>
<keyword evidence="4" id="KW-1185">Reference proteome</keyword>
<dbReference type="HOGENOM" id="CLU_551620_0_0_1"/>
<proteinExistence type="predicted"/>
<feature type="compositionally biased region" description="Polar residues" evidence="2">
    <location>
        <begin position="213"/>
        <end position="222"/>
    </location>
</feature>
<feature type="region of interest" description="Disordered" evidence="2">
    <location>
        <begin position="59"/>
        <end position="85"/>
    </location>
</feature>
<evidence type="ECO:0000256" key="1">
    <source>
        <dbReference type="SAM" id="Coils"/>
    </source>
</evidence>